<dbReference type="NCBIfam" id="TIGR00357">
    <property type="entry name" value="peptide-methionine (R)-S-oxide reductase MsrB"/>
    <property type="match status" value="1"/>
</dbReference>
<feature type="domain" description="MsrB" evidence="8">
    <location>
        <begin position="183"/>
        <end position="303"/>
    </location>
</feature>
<protein>
    <recommendedName>
        <fullName evidence="2">peptide-methionine (R)-S-oxide reductase</fullName>
        <ecNumber evidence="2">1.8.4.12</ecNumber>
    </recommendedName>
</protein>
<dbReference type="PROSITE" id="PS00213">
    <property type="entry name" value="LIPOCALIN"/>
    <property type="match status" value="1"/>
</dbReference>
<proteinExistence type="predicted"/>
<dbReference type="InterPro" id="IPR000566">
    <property type="entry name" value="Lipocln_cytosolic_FA-bd_dom"/>
</dbReference>
<evidence type="ECO:0000256" key="1">
    <source>
        <dbReference type="ARBA" id="ARBA00001947"/>
    </source>
</evidence>
<evidence type="ECO:0000313" key="9">
    <source>
        <dbReference type="EMBL" id="BEG99437.1"/>
    </source>
</evidence>
<organism evidence="9 10">
    <name type="scientific">Bacteroides sedimenti</name>
    <dbReference type="NCBI Taxonomy" id="2136147"/>
    <lineage>
        <taxon>Bacteria</taxon>
        <taxon>Pseudomonadati</taxon>
        <taxon>Bacteroidota</taxon>
        <taxon>Bacteroidia</taxon>
        <taxon>Bacteroidales</taxon>
        <taxon>Bacteroidaceae</taxon>
        <taxon>Bacteroides</taxon>
    </lineage>
</organism>
<dbReference type="InterPro" id="IPR002579">
    <property type="entry name" value="Met_Sox_Rdtase_MsrB_dom"/>
</dbReference>
<dbReference type="InterPro" id="IPR011057">
    <property type="entry name" value="Mss4-like_sf"/>
</dbReference>
<dbReference type="InterPro" id="IPR002446">
    <property type="entry name" value="Lipocalin_bac"/>
</dbReference>
<dbReference type="SUPFAM" id="SSF50814">
    <property type="entry name" value="Lipocalins"/>
    <property type="match status" value="1"/>
</dbReference>
<accession>A0ABN6Z5T4</accession>
<dbReference type="PRINTS" id="PR01171">
    <property type="entry name" value="BCTLIPOCALIN"/>
</dbReference>
<dbReference type="PANTHER" id="PTHR46081">
    <property type="entry name" value="PEPTIDE METHIONINE SULFOXIDE REDUCTASE 2"/>
    <property type="match status" value="1"/>
</dbReference>
<evidence type="ECO:0000313" key="10">
    <source>
        <dbReference type="Proteomes" id="UP001496674"/>
    </source>
</evidence>
<dbReference type="EMBL" id="AP028055">
    <property type="protein sequence ID" value="BEG99437.1"/>
    <property type="molecule type" value="Genomic_DNA"/>
</dbReference>
<name>A0ABN6Z5T4_9BACE</name>
<feature type="chain" id="PRO_5046766785" description="peptide-methionine (R)-S-oxide reductase" evidence="7">
    <location>
        <begin position="21"/>
        <end position="304"/>
    </location>
</feature>
<dbReference type="Pfam" id="PF08212">
    <property type="entry name" value="Lipocalin_2"/>
    <property type="match status" value="1"/>
</dbReference>
<gene>
    <name evidence="9" type="ORF">BSYN_17020</name>
</gene>
<dbReference type="Proteomes" id="UP001496674">
    <property type="component" value="Chromosome"/>
</dbReference>
<keyword evidence="4" id="KW-0862">Zinc</keyword>
<dbReference type="Gene3D" id="2.40.128.20">
    <property type="match status" value="1"/>
</dbReference>
<dbReference type="SUPFAM" id="SSF51316">
    <property type="entry name" value="Mss4-like"/>
    <property type="match status" value="1"/>
</dbReference>
<sequence length="304" mass="34444">MKTALSFLFSASTLLLTACAQPEGKPVNTETVKKLDITRYMGKWYEIARFDHRFERGLVGCTAEYTLLPNGRIQVLNSGYKGSFSGKYKTIKGKAKLPDPAEPGKLKVSFFLWFYGDYYVLELDKEYNYVLIGSSSNKYLWILSRTPQLPNETIDLLLDKARLRGYDTTKLIWVQQKDSIKTKTYQLKSLTPEEKAVIIDKATERPFTGIYYNYHEKGTYCCKQCGAPLYRSEDKFDSGCGWPSFDDEITGAVKRLSDADGKRTEIVCARCGAHLGHVFIGEGFTPKNVRHCVNSISLDFESGK</sequence>
<evidence type="ECO:0000259" key="8">
    <source>
        <dbReference type="PROSITE" id="PS51790"/>
    </source>
</evidence>
<dbReference type="CDD" id="cd19438">
    <property type="entry name" value="lipocalin_Blc-like"/>
    <property type="match status" value="1"/>
</dbReference>
<dbReference type="PANTHER" id="PTHR46081:SF8">
    <property type="entry name" value="PEPTIDE METHIONINE SULFOXIDE REDUCTASE 2"/>
    <property type="match status" value="1"/>
</dbReference>
<dbReference type="EC" id="1.8.4.12" evidence="2"/>
<dbReference type="Gene3D" id="2.170.150.20">
    <property type="entry name" value="Peptide methionine sulfoxide reductase"/>
    <property type="match status" value="1"/>
</dbReference>
<evidence type="ECO:0000256" key="5">
    <source>
        <dbReference type="ARBA" id="ARBA00023002"/>
    </source>
</evidence>
<keyword evidence="10" id="KW-1185">Reference proteome</keyword>
<evidence type="ECO:0000256" key="2">
    <source>
        <dbReference type="ARBA" id="ARBA00012499"/>
    </source>
</evidence>
<keyword evidence="3" id="KW-0479">Metal-binding</keyword>
<keyword evidence="5" id="KW-0560">Oxidoreductase</keyword>
<dbReference type="Pfam" id="PF01641">
    <property type="entry name" value="SelR"/>
    <property type="match status" value="1"/>
</dbReference>
<evidence type="ECO:0000256" key="3">
    <source>
        <dbReference type="ARBA" id="ARBA00022723"/>
    </source>
</evidence>
<dbReference type="PROSITE" id="PS51790">
    <property type="entry name" value="MSRB"/>
    <property type="match status" value="1"/>
</dbReference>
<dbReference type="InterPro" id="IPR012674">
    <property type="entry name" value="Calycin"/>
</dbReference>
<feature type="signal peptide" evidence="7">
    <location>
        <begin position="1"/>
        <end position="20"/>
    </location>
</feature>
<dbReference type="InterPro" id="IPR047202">
    <property type="entry name" value="Lipocalin_Blc-like_dom"/>
</dbReference>
<dbReference type="NCBIfam" id="NF004036">
    <property type="entry name" value="PRK05508.1"/>
    <property type="match status" value="1"/>
</dbReference>
<comment type="catalytic activity">
    <reaction evidence="6">
        <text>L-methionyl-[protein] + [thioredoxin]-disulfide + H2O = L-methionyl-(R)-S-oxide-[protein] + [thioredoxin]-dithiol</text>
        <dbReference type="Rhea" id="RHEA:24164"/>
        <dbReference type="Rhea" id="RHEA-COMP:10698"/>
        <dbReference type="Rhea" id="RHEA-COMP:10700"/>
        <dbReference type="Rhea" id="RHEA-COMP:12313"/>
        <dbReference type="Rhea" id="RHEA-COMP:12314"/>
        <dbReference type="ChEBI" id="CHEBI:15377"/>
        <dbReference type="ChEBI" id="CHEBI:16044"/>
        <dbReference type="ChEBI" id="CHEBI:29950"/>
        <dbReference type="ChEBI" id="CHEBI:45764"/>
        <dbReference type="ChEBI" id="CHEBI:50058"/>
        <dbReference type="EC" id="1.8.4.12"/>
    </reaction>
</comment>
<dbReference type="InterPro" id="IPR022272">
    <property type="entry name" value="Lipocalin_CS"/>
</dbReference>
<reference evidence="9 10" key="1">
    <citation type="submission" date="2023-04" db="EMBL/GenBank/DDBJ databases">
        <title>Draft genome sequence of acteroides sedimenti strain YN3PY1.</title>
        <authorList>
            <person name="Yoshida N."/>
        </authorList>
    </citation>
    <scope>NUCLEOTIDE SEQUENCE [LARGE SCALE GENOMIC DNA]</scope>
    <source>
        <strain evidence="9 10">YN3PY1</strain>
    </source>
</reference>
<dbReference type="PROSITE" id="PS51257">
    <property type="entry name" value="PROKAR_LIPOPROTEIN"/>
    <property type="match status" value="1"/>
</dbReference>
<evidence type="ECO:0000256" key="7">
    <source>
        <dbReference type="SAM" id="SignalP"/>
    </source>
</evidence>
<evidence type="ECO:0000256" key="4">
    <source>
        <dbReference type="ARBA" id="ARBA00022833"/>
    </source>
</evidence>
<keyword evidence="7" id="KW-0732">Signal</keyword>
<dbReference type="InterPro" id="IPR028427">
    <property type="entry name" value="Met_Sox_Rdtase_MsrB"/>
</dbReference>
<evidence type="ECO:0000256" key="6">
    <source>
        <dbReference type="ARBA" id="ARBA00048488"/>
    </source>
</evidence>
<comment type="cofactor">
    <cofactor evidence="1">
        <name>Zn(2+)</name>
        <dbReference type="ChEBI" id="CHEBI:29105"/>
    </cofactor>
</comment>